<dbReference type="PANTHER" id="PTHR10366:SF727">
    <property type="entry name" value="OS10G0477900 PROTEIN"/>
    <property type="match status" value="1"/>
</dbReference>
<sequence length="357" mass="37889">MSTAAADERRKTVCVTGGSGYIASGLIKFLLEKGYAVNTTVRNPDDEKKTSHLKDLQSLGPLKIFRADLNEEGSFDEAITGCVFVFLVAAPVVVDSENLEEDITETNVRGTLNVMGSCVRARATVKRVVLTSSVAAVLHDGMTTMQGGDDGHVVVDESSWSDLDYLATLPNHPSANWAKAYGAGKVRSEKEASRVARENGISLVTVLPVIVVGAAPATRGFNSSSLVLSLLAGHEATTEMLKATQDLAGGTTPLVHLRDVCRAQVFLAEKGEAAAAAGGRYLCCGANTTVARLAGFLAGKFPQYNVKTDGFGDVAEEPRMLISSEKLVGEGFEYECKNLDDMFDDAVEYGKALGMLP</sequence>
<dbReference type="Gene3D" id="3.40.50.720">
    <property type="entry name" value="NAD(P)-binding Rossmann-like Domain"/>
    <property type="match status" value="1"/>
</dbReference>
<evidence type="ECO:0000256" key="1">
    <source>
        <dbReference type="ARBA" id="ARBA00023002"/>
    </source>
</evidence>
<dbReference type="Proteomes" id="UP000007015">
    <property type="component" value="Chromosome 10"/>
</dbReference>
<keyword evidence="4" id="KW-1185">Reference proteome</keyword>
<dbReference type="InterPro" id="IPR001509">
    <property type="entry name" value="Epimerase_deHydtase"/>
</dbReference>
<reference evidence="3 4" key="1">
    <citation type="journal article" date="2005" name="PLoS Biol.">
        <title>The genomes of Oryza sativa: a history of duplications.</title>
        <authorList>
            <person name="Yu J."/>
            <person name="Wang J."/>
            <person name="Lin W."/>
            <person name="Li S."/>
            <person name="Li H."/>
            <person name="Zhou J."/>
            <person name="Ni P."/>
            <person name="Dong W."/>
            <person name="Hu S."/>
            <person name="Zeng C."/>
            <person name="Zhang J."/>
            <person name="Zhang Y."/>
            <person name="Li R."/>
            <person name="Xu Z."/>
            <person name="Li S."/>
            <person name="Li X."/>
            <person name="Zheng H."/>
            <person name="Cong L."/>
            <person name="Lin L."/>
            <person name="Yin J."/>
            <person name="Geng J."/>
            <person name="Li G."/>
            <person name="Shi J."/>
            <person name="Liu J."/>
            <person name="Lv H."/>
            <person name="Li J."/>
            <person name="Wang J."/>
            <person name="Deng Y."/>
            <person name="Ran L."/>
            <person name="Shi X."/>
            <person name="Wang X."/>
            <person name="Wu Q."/>
            <person name="Li C."/>
            <person name="Ren X."/>
            <person name="Wang J."/>
            <person name="Wang X."/>
            <person name="Li D."/>
            <person name="Liu D."/>
            <person name="Zhang X."/>
            <person name="Ji Z."/>
            <person name="Zhao W."/>
            <person name="Sun Y."/>
            <person name="Zhang Z."/>
            <person name="Bao J."/>
            <person name="Han Y."/>
            <person name="Dong L."/>
            <person name="Ji J."/>
            <person name="Chen P."/>
            <person name="Wu S."/>
            <person name="Liu J."/>
            <person name="Xiao Y."/>
            <person name="Bu D."/>
            <person name="Tan J."/>
            <person name="Yang L."/>
            <person name="Ye C."/>
            <person name="Zhang J."/>
            <person name="Xu J."/>
            <person name="Zhou Y."/>
            <person name="Yu Y."/>
            <person name="Zhang B."/>
            <person name="Zhuang S."/>
            <person name="Wei H."/>
            <person name="Liu B."/>
            <person name="Lei M."/>
            <person name="Yu H."/>
            <person name="Li Y."/>
            <person name="Xu H."/>
            <person name="Wei S."/>
            <person name="He X."/>
            <person name="Fang L."/>
            <person name="Zhang Z."/>
            <person name="Zhang Y."/>
            <person name="Huang X."/>
            <person name="Su Z."/>
            <person name="Tong W."/>
            <person name="Li J."/>
            <person name="Tong Z."/>
            <person name="Li S."/>
            <person name="Ye J."/>
            <person name="Wang L."/>
            <person name="Fang L."/>
            <person name="Lei T."/>
            <person name="Chen C."/>
            <person name="Chen H."/>
            <person name="Xu Z."/>
            <person name="Li H."/>
            <person name="Huang H."/>
            <person name="Zhang F."/>
            <person name="Xu H."/>
            <person name="Li N."/>
            <person name="Zhao C."/>
            <person name="Li S."/>
            <person name="Dong L."/>
            <person name="Huang Y."/>
            <person name="Li L."/>
            <person name="Xi Y."/>
            <person name="Qi Q."/>
            <person name="Li W."/>
            <person name="Zhang B."/>
            <person name="Hu W."/>
            <person name="Zhang Y."/>
            <person name="Tian X."/>
            <person name="Jiao Y."/>
            <person name="Liang X."/>
            <person name="Jin J."/>
            <person name="Gao L."/>
            <person name="Zheng W."/>
            <person name="Hao B."/>
            <person name="Liu S."/>
            <person name="Wang W."/>
            <person name="Yuan L."/>
            <person name="Cao M."/>
            <person name="McDermott J."/>
            <person name="Samudrala R."/>
            <person name="Wang J."/>
            <person name="Wong G.K."/>
            <person name="Yang H."/>
        </authorList>
    </citation>
    <scope>NUCLEOTIDE SEQUENCE [LARGE SCALE GENOMIC DNA]</scope>
    <source>
        <strain evidence="4">cv. 93-11</strain>
    </source>
</reference>
<dbReference type="STRING" id="39946.A2Z8J7"/>
<proteinExistence type="predicted"/>
<dbReference type="SUPFAM" id="SSF51735">
    <property type="entry name" value="NAD(P)-binding Rossmann-fold domains"/>
    <property type="match status" value="1"/>
</dbReference>
<gene>
    <name evidence="3" type="ORF">OsI_34034</name>
</gene>
<dbReference type="FunFam" id="3.40.50.720:FF:000085">
    <property type="entry name" value="Dihydroflavonol reductase"/>
    <property type="match status" value="1"/>
</dbReference>
<evidence type="ECO:0000259" key="2">
    <source>
        <dbReference type="Pfam" id="PF01370"/>
    </source>
</evidence>
<dbReference type="PANTHER" id="PTHR10366">
    <property type="entry name" value="NAD DEPENDENT EPIMERASE/DEHYDRATASE"/>
    <property type="match status" value="1"/>
</dbReference>
<evidence type="ECO:0000313" key="4">
    <source>
        <dbReference type="Proteomes" id="UP000007015"/>
    </source>
</evidence>
<dbReference type="InterPro" id="IPR036291">
    <property type="entry name" value="NAD(P)-bd_dom_sf"/>
</dbReference>
<dbReference type="CDD" id="cd08958">
    <property type="entry name" value="FR_SDR_e"/>
    <property type="match status" value="1"/>
</dbReference>
<dbReference type="GO" id="GO:0016616">
    <property type="term" value="F:oxidoreductase activity, acting on the CH-OH group of donors, NAD or NADP as acceptor"/>
    <property type="evidence" value="ECO:0007669"/>
    <property type="project" value="TreeGrafter"/>
</dbReference>
<name>A2Z8J7_ORYSI</name>
<dbReference type="EMBL" id="CM000135">
    <property type="protein sequence ID" value="EAY78931.1"/>
    <property type="molecule type" value="Genomic_DNA"/>
</dbReference>
<dbReference type="HOGENOM" id="CLU_007383_9_0_1"/>
<dbReference type="Gramene" id="BGIOSGA031690-TA">
    <property type="protein sequence ID" value="BGIOSGA031690-PA"/>
    <property type="gene ID" value="BGIOSGA031690"/>
</dbReference>
<evidence type="ECO:0000313" key="3">
    <source>
        <dbReference type="EMBL" id="EAY78931.1"/>
    </source>
</evidence>
<accession>A2Z8J7</accession>
<keyword evidence="1" id="KW-0560">Oxidoreductase</keyword>
<organism evidence="3 4">
    <name type="scientific">Oryza sativa subsp. indica</name>
    <name type="common">Rice</name>
    <dbReference type="NCBI Taxonomy" id="39946"/>
    <lineage>
        <taxon>Eukaryota</taxon>
        <taxon>Viridiplantae</taxon>
        <taxon>Streptophyta</taxon>
        <taxon>Embryophyta</taxon>
        <taxon>Tracheophyta</taxon>
        <taxon>Spermatophyta</taxon>
        <taxon>Magnoliopsida</taxon>
        <taxon>Liliopsida</taxon>
        <taxon>Poales</taxon>
        <taxon>Poaceae</taxon>
        <taxon>BOP clade</taxon>
        <taxon>Oryzoideae</taxon>
        <taxon>Oryzeae</taxon>
        <taxon>Oryzinae</taxon>
        <taxon>Oryza</taxon>
        <taxon>Oryza sativa</taxon>
    </lineage>
</organism>
<dbReference type="InterPro" id="IPR050425">
    <property type="entry name" value="NAD(P)_dehydrat-like"/>
</dbReference>
<dbReference type="Pfam" id="PF01370">
    <property type="entry name" value="Epimerase"/>
    <property type="match status" value="1"/>
</dbReference>
<feature type="domain" description="NAD-dependent epimerase/dehydratase" evidence="2">
    <location>
        <begin position="13"/>
        <end position="274"/>
    </location>
</feature>
<dbReference type="OMA" id="HPSANWA"/>
<dbReference type="AlphaFoldDB" id="A2Z8J7"/>
<protein>
    <recommendedName>
        <fullName evidence="2">NAD-dependent epimerase/dehydratase domain-containing protein</fullName>
    </recommendedName>
</protein>